<proteinExistence type="predicted"/>
<dbReference type="Proteomes" id="UP000441208">
    <property type="component" value="Unassembled WGS sequence"/>
</dbReference>
<name>A0A6A3UDB5_9STRA</name>
<sequence length="304" mass="33852">MNDTMKDYEQAFESKAVEFGSISHFFRAKSERHLTRSNLWLYEGFKDFVSHCSSWLQIDFFARSRLRLTARITSAAISLALSKLIVEFAPSVTTSLLPAVADYAIDLLDAIRQELLKQKEEKPVNFLPKVSDQRTSIAAVDPAPGVNITINICCLSPERLNGDNGTQVTVIDVNLRGLFEATFEGLMDTHVQQAQTVHCPTSSKRKQFIVWGAKGKVRPRRSGQNLSKCCHRRTSASLPARAKAKKKGKTKLREINLSIELEDASELDEDSGNDMGPVADAMEDSADQIVTAAVLPRLSIRERQ</sequence>
<dbReference type="AlphaFoldDB" id="A0A6A3UDB5"/>
<comment type="caution">
    <text evidence="2">The sequence shown here is derived from an EMBL/GenBank/DDBJ whole genome shotgun (WGS) entry which is preliminary data.</text>
</comment>
<evidence type="ECO:0000313" key="1">
    <source>
        <dbReference type="EMBL" id="KAE9123345.1"/>
    </source>
</evidence>
<reference evidence="3 4" key="1">
    <citation type="submission" date="2018-08" db="EMBL/GenBank/DDBJ databases">
        <title>Genomic investigation of the strawberry pathogen Phytophthora fragariae indicates pathogenicity is determined by transcriptional variation in three key races.</title>
        <authorList>
            <person name="Adams T.M."/>
            <person name="Armitage A.D."/>
            <person name="Sobczyk M.K."/>
            <person name="Bates H.J."/>
            <person name="Dunwell J.M."/>
            <person name="Nellist C.F."/>
            <person name="Harrison R.J."/>
        </authorList>
    </citation>
    <scope>NUCLEOTIDE SEQUENCE [LARGE SCALE GENOMIC DNA]</scope>
    <source>
        <strain evidence="2 3">NOV-5</strain>
        <strain evidence="1 4">NOV-71</strain>
    </source>
</reference>
<dbReference type="Proteomes" id="UP000440732">
    <property type="component" value="Unassembled WGS sequence"/>
</dbReference>
<evidence type="ECO:0000313" key="3">
    <source>
        <dbReference type="Proteomes" id="UP000440732"/>
    </source>
</evidence>
<accession>A0A6A3UDB5</accession>
<evidence type="ECO:0000313" key="2">
    <source>
        <dbReference type="EMBL" id="KAE9149382.1"/>
    </source>
</evidence>
<dbReference type="EMBL" id="QXGA01000241">
    <property type="protein sequence ID" value="KAE9149382.1"/>
    <property type="molecule type" value="Genomic_DNA"/>
</dbReference>
<dbReference type="EMBL" id="QXFZ01000278">
    <property type="protein sequence ID" value="KAE9123345.1"/>
    <property type="molecule type" value="Genomic_DNA"/>
</dbReference>
<gene>
    <name evidence="2" type="ORF">PF006_g6109</name>
    <name evidence="1" type="ORF">PF007_g7087</name>
</gene>
<evidence type="ECO:0000313" key="4">
    <source>
        <dbReference type="Proteomes" id="UP000441208"/>
    </source>
</evidence>
<protein>
    <submittedName>
        <fullName evidence="2">Uncharacterized protein</fullName>
    </submittedName>
</protein>
<organism evidence="2 3">
    <name type="scientific">Phytophthora fragariae</name>
    <dbReference type="NCBI Taxonomy" id="53985"/>
    <lineage>
        <taxon>Eukaryota</taxon>
        <taxon>Sar</taxon>
        <taxon>Stramenopiles</taxon>
        <taxon>Oomycota</taxon>
        <taxon>Peronosporomycetes</taxon>
        <taxon>Peronosporales</taxon>
        <taxon>Peronosporaceae</taxon>
        <taxon>Phytophthora</taxon>
    </lineage>
</organism>